<dbReference type="Proteomes" id="UP001206925">
    <property type="component" value="Unassembled WGS sequence"/>
</dbReference>
<accession>A0AAD5BTT5</accession>
<proteinExistence type="predicted"/>
<comment type="caution">
    <text evidence="1">The sequence shown here is derived from an EMBL/GenBank/DDBJ whole genome shotgun (WGS) entry which is preliminary data.</text>
</comment>
<gene>
    <name evidence="1" type="ORF">M8C21_012712</name>
</gene>
<organism evidence="1 2">
    <name type="scientific">Ambrosia artemisiifolia</name>
    <name type="common">Common ragweed</name>
    <dbReference type="NCBI Taxonomy" id="4212"/>
    <lineage>
        <taxon>Eukaryota</taxon>
        <taxon>Viridiplantae</taxon>
        <taxon>Streptophyta</taxon>
        <taxon>Embryophyta</taxon>
        <taxon>Tracheophyta</taxon>
        <taxon>Spermatophyta</taxon>
        <taxon>Magnoliopsida</taxon>
        <taxon>eudicotyledons</taxon>
        <taxon>Gunneridae</taxon>
        <taxon>Pentapetalae</taxon>
        <taxon>asterids</taxon>
        <taxon>campanulids</taxon>
        <taxon>Asterales</taxon>
        <taxon>Asteraceae</taxon>
        <taxon>Asteroideae</taxon>
        <taxon>Heliantheae alliance</taxon>
        <taxon>Heliantheae</taxon>
        <taxon>Ambrosia</taxon>
    </lineage>
</organism>
<evidence type="ECO:0000313" key="1">
    <source>
        <dbReference type="EMBL" id="KAI7729543.1"/>
    </source>
</evidence>
<dbReference type="AlphaFoldDB" id="A0AAD5BTT5"/>
<reference evidence="1" key="1">
    <citation type="submission" date="2022-06" db="EMBL/GenBank/DDBJ databases">
        <title>Uncovering the hologenomic basis of an extraordinary plant invasion.</title>
        <authorList>
            <person name="Bieker V.C."/>
            <person name="Martin M.D."/>
            <person name="Gilbert T."/>
            <person name="Hodgins K."/>
            <person name="Battlay P."/>
            <person name="Petersen B."/>
            <person name="Wilson J."/>
        </authorList>
    </citation>
    <scope>NUCLEOTIDE SEQUENCE</scope>
    <source>
        <strain evidence="1">AA19_3_7</strain>
        <tissue evidence="1">Leaf</tissue>
    </source>
</reference>
<dbReference type="EMBL" id="JAMZMK010010980">
    <property type="protein sequence ID" value="KAI7729543.1"/>
    <property type="molecule type" value="Genomic_DNA"/>
</dbReference>
<protein>
    <submittedName>
        <fullName evidence="1">Uncharacterized protein</fullName>
    </submittedName>
</protein>
<sequence length="85" mass="10107">MKQSTMSIGYAKKLSYIENVDNDGMTEFHDPPHILQEKRNNLEMTSSFVGQNWLPRRLKERILPYMSLRFKADSLNQQQERYAKI</sequence>
<name>A0AAD5BTT5_AMBAR</name>
<evidence type="ECO:0000313" key="2">
    <source>
        <dbReference type="Proteomes" id="UP001206925"/>
    </source>
</evidence>
<keyword evidence="2" id="KW-1185">Reference proteome</keyword>